<feature type="signal peptide" evidence="1">
    <location>
        <begin position="1"/>
        <end position="25"/>
    </location>
</feature>
<comment type="caution">
    <text evidence="2">The sequence shown here is derived from an EMBL/GenBank/DDBJ whole genome shotgun (WGS) entry which is preliminary data.</text>
</comment>
<organism evidence="2 3">
    <name type="scientific">Pedobacter ginsenosidimutans</name>
    <dbReference type="NCBI Taxonomy" id="687842"/>
    <lineage>
        <taxon>Bacteria</taxon>
        <taxon>Pseudomonadati</taxon>
        <taxon>Bacteroidota</taxon>
        <taxon>Sphingobacteriia</taxon>
        <taxon>Sphingobacteriales</taxon>
        <taxon>Sphingobacteriaceae</taxon>
        <taxon>Pedobacter</taxon>
    </lineage>
</organism>
<dbReference type="EMBL" id="LMZQ01000005">
    <property type="protein sequence ID" value="KRT16419.1"/>
    <property type="molecule type" value="Genomic_DNA"/>
</dbReference>
<feature type="chain" id="PRO_5006665539" description="Outer membrane protein beta-barrel domain-containing protein" evidence="1">
    <location>
        <begin position="26"/>
        <end position="200"/>
    </location>
</feature>
<keyword evidence="3" id="KW-1185">Reference proteome</keyword>
<name>A0A0T5VRB8_9SPHI</name>
<dbReference type="Proteomes" id="UP000051950">
    <property type="component" value="Unassembled WGS sequence"/>
</dbReference>
<dbReference type="RefSeq" id="WP_057932126.1">
    <property type="nucleotide sequence ID" value="NZ_LMZQ01000005.1"/>
</dbReference>
<reference evidence="2 3" key="1">
    <citation type="submission" date="2015-11" db="EMBL/GenBank/DDBJ databases">
        <title>Sequence of Pedobacter ginsenosidimutans.</title>
        <authorList>
            <person name="Carson E."/>
            <person name="Keyser V."/>
            <person name="Newman J."/>
            <person name="Miller J."/>
        </authorList>
    </citation>
    <scope>NUCLEOTIDE SEQUENCE [LARGE SCALE GENOMIC DNA]</scope>
    <source>
        <strain evidence="2 3">KACC 14530</strain>
    </source>
</reference>
<dbReference type="STRING" id="687842.ASU31_09640"/>
<proteinExistence type="predicted"/>
<dbReference type="AlphaFoldDB" id="A0A0T5VRB8"/>
<evidence type="ECO:0000256" key="1">
    <source>
        <dbReference type="SAM" id="SignalP"/>
    </source>
</evidence>
<gene>
    <name evidence="2" type="ORF">ASU31_09640</name>
</gene>
<keyword evidence="1" id="KW-0732">Signal</keyword>
<evidence type="ECO:0008006" key="4">
    <source>
        <dbReference type="Google" id="ProtNLM"/>
    </source>
</evidence>
<accession>A0A0T5VRB8</accession>
<protein>
    <recommendedName>
        <fullName evidence="4">Outer membrane protein beta-barrel domain-containing protein</fullName>
    </recommendedName>
</protein>
<sequence>MKSKNAIKTFSALLICLTIFGKAKAQDSTKVEQPTEVKSLNKIRLNLLSLHYEREQKIGKLTTAYVGAGIAGTFLLEYNYNYNSGSETKTYFDLSPNMYAGIRKYYNFENRIKKGKKTINNAANYFGLDVATYFSPLLKEGNINQYNVIDFEIGITPQWGIQRSIGKKTNFELSLGPTIRINKYQTYYGVDGRIGFSFLL</sequence>
<dbReference type="OrthoDB" id="883248at2"/>
<evidence type="ECO:0000313" key="2">
    <source>
        <dbReference type="EMBL" id="KRT16419.1"/>
    </source>
</evidence>
<evidence type="ECO:0000313" key="3">
    <source>
        <dbReference type="Proteomes" id="UP000051950"/>
    </source>
</evidence>